<comment type="similarity">
    <text evidence="8">Belongs to the binding-protein-dependent transport system permease family. LivHM subfamily.</text>
</comment>
<feature type="transmembrane region" description="Helical" evidence="9">
    <location>
        <begin position="208"/>
        <end position="228"/>
    </location>
</feature>
<accession>A0ABU2G4J7</accession>
<dbReference type="PANTHER" id="PTHR11795">
    <property type="entry name" value="BRANCHED-CHAIN AMINO ACID TRANSPORT SYSTEM PERMEASE PROTEIN LIVH"/>
    <property type="match status" value="1"/>
</dbReference>
<dbReference type="EMBL" id="JAMQOQ010000004">
    <property type="protein sequence ID" value="MDS0295721.1"/>
    <property type="molecule type" value="Genomic_DNA"/>
</dbReference>
<keyword evidence="4 9" id="KW-0812">Transmembrane</keyword>
<dbReference type="Pfam" id="PF02653">
    <property type="entry name" value="BPD_transp_2"/>
    <property type="match status" value="1"/>
</dbReference>
<evidence type="ECO:0000313" key="10">
    <source>
        <dbReference type="EMBL" id="MDS0295721.1"/>
    </source>
</evidence>
<reference evidence="10 11" key="1">
    <citation type="submission" date="2022-06" db="EMBL/GenBank/DDBJ databases">
        <title>Halogeometricum sp. a new haloarchaeum isolate from saline soil.</title>
        <authorList>
            <person name="Strakova D."/>
            <person name="Galisteo C."/>
            <person name="Sanchez-Porro C."/>
            <person name="Ventosa A."/>
        </authorList>
    </citation>
    <scope>NUCLEOTIDE SEQUENCE [LARGE SCALE GENOMIC DNA]</scope>
    <source>
        <strain evidence="11">S3BR25-2</strain>
    </source>
</reference>
<protein>
    <submittedName>
        <fullName evidence="10">Branched-chain amino acid ABC transporter permease</fullName>
    </submittedName>
</protein>
<dbReference type="RefSeq" id="WP_310929672.1">
    <property type="nucleotide sequence ID" value="NZ_JAMQOQ010000004.1"/>
</dbReference>
<feature type="transmembrane region" description="Helical" evidence="9">
    <location>
        <begin position="286"/>
        <end position="309"/>
    </location>
</feature>
<keyword evidence="3" id="KW-1003">Cell membrane</keyword>
<name>A0ABU2G4J7_9EURY</name>
<keyword evidence="2" id="KW-0813">Transport</keyword>
<evidence type="ECO:0000256" key="1">
    <source>
        <dbReference type="ARBA" id="ARBA00004651"/>
    </source>
</evidence>
<dbReference type="PANTHER" id="PTHR11795:SF442">
    <property type="entry name" value="ABC TRANSPORTER ATP-BINDING PROTEIN"/>
    <property type="match status" value="1"/>
</dbReference>
<organism evidence="10 11">
    <name type="scientific">Halogeometricum luteum</name>
    <dbReference type="NCBI Taxonomy" id="2950537"/>
    <lineage>
        <taxon>Archaea</taxon>
        <taxon>Methanobacteriati</taxon>
        <taxon>Methanobacteriota</taxon>
        <taxon>Stenosarchaea group</taxon>
        <taxon>Halobacteria</taxon>
        <taxon>Halobacteriales</taxon>
        <taxon>Haloferacaceae</taxon>
        <taxon>Halogeometricum</taxon>
    </lineage>
</organism>
<keyword evidence="7 9" id="KW-0472">Membrane</keyword>
<comment type="subcellular location">
    <subcellularLocation>
        <location evidence="1">Cell membrane</location>
        <topology evidence="1">Multi-pass membrane protein</topology>
    </subcellularLocation>
</comment>
<evidence type="ECO:0000256" key="3">
    <source>
        <dbReference type="ARBA" id="ARBA00022475"/>
    </source>
</evidence>
<evidence type="ECO:0000256" key="8">
    <source>
        <dbReference type="ARBA" id="ARBA00037998"/>
    </source>
</evidence>
<evidence type="ECO:0000256" key="7">
    <source>
        <dbReference type="ARBA" id="ARBA00023136"/>
    </source>
</evidence>
<evidence type="ECO:0000256" key="9">
    <source>
        <dbReference type="SAM" id="Phobius"/>
    </source>
</evidence>
<dbReference type="Proteomes" id="UP001254813">
    <property type="component" value="Unassembled WGS sequence"/>
</dbReference>
<dbReference type="InterPro" id="IPR001851">
    <property type="entry name" value="ABC_transp_permease"/>
</dbReference>
<evidence type="ECO:0000313" key="11">
    <source>
        <dbReference type="Proteomes" id="UP001254813"/>
    </source>
</evidence>
<feature type="transmembrane region" description="Helical" evidence="9">
    <location>
        <begin position="159"/>
        <end position="178"/>
    </location>
</feature>
<comment type="caution">
    <text evidence="10">The sequence shown here is derived from an EMBL/GenBank/DDBJ whole genome shotgun (WGS) entry which is preliminary data.</text>
</comment>
<sequence>MALIVVLALLLANAFAMRPGLFVDQVVGGLVYGFILVLLALGLSIILGLLGVVNFAHGALFMLGAYLTFQVVVEWGLSFWVALFVVPLLVGALGIVIERTVLYRLYDETPLIGLLATFGLALMLDEATRAVWGASPLSVPTPEVLSSSFDLVITNVANFRLFTVLVSVCAITAVYLLIERTDFGLSVRAGVLDREMAELVGVNIPLRFVLMFFLGAATAGLGGVLRGTEVGMDIGMGDQFIILAFVVVVVGGVGSLFGSVISGLLIGEAVFVTPLVLSTLASRTNVAAFDISGIGGLMPYLVMIIVLLVRPRGLFGQEGFLE</sequence>
<evidence type="ECO:0000256" key="4">
    <source>
        <dbReference type="ARBA" id="ARBA00022692"/>
    </source>
</evidence>
<feature type="transmembrane region" description="Helical" evidence="9">
    <location>
        <begin position="79"/>
        <end position="97"/>
    </location>
</feature>
<feature type="transmembrane region" description="Helical" evidence="9">
    <location>
        <begin position="240"/>
        <end position="266"/>
    </location>
</feature>
<feature type="transmembrane region" description="Helical" evidence="9">
    <location>
        <begin position="26"/>
        <end position="50"/>
    </location>
</feature>
<keyword evidence="6 9" id="KW-1133">Transmembrane helix</keyword>
<gene>
    <name evidence="10" type="ORF">NDI79_16225</name>
</gene>
<evidence type="ECO:0000256" key="6">
    <source>
        <dbReference type="ARBA" id="ARBA00022989"/>
    </source>
</evidence>
<proteinExistence type="inferred from homology"/>
<keyword evidence="11" id="KW-1185">Reference proteome</keyword>
<dbReference type="InterPro" id="IPR052157">
    <property type="entry name" value="BCAA_transport_permease"/>
</dbReference>
<evidence type="ECO:0000256" key="5">
    <source>
        <dbReference type="ARBA" id="ARBA00022970"/>
    </source>
</evidence>
<dbReference type="CDD" id="cd06582">
    <property type="entry name" value="TM_PBP1_LivH_like"/>
    <property type="match status" value="1"/>
</dbReference>
<keyword evidence="5" id="KW-0029">Amino-acid transport</keyword>
<evidence type="ECO:0000256" key="2">
    <source>
        <dbReference type="ARBA" id="ARBA00022448"/>
    </source>
</evidence>